<sequence>MTKQNNAEVRASVGKEEREAPELLQRAAKKSRHPVGYAGLAGRSGRMARNLRERLKRQSLKLKLVGTTILLFLFTVSLVSFLSYDRYTRDFQRQSNERTQQTLDQLSLNIDNYIDDLFRLSLSPYNNLQVLQLLDEPPPRYRSWTAHARAADRRFPGPDDRHAAA</sequence>
<protein>
    <submittedName>
        <fullName evidence="3">Uncharacterized protein</fullName>
    </submittedName>
</protein>
<keyword evidence="2" id="KW-0812">Transmembrane</keyword>
<reference evidence="3" key="1">
    <citation type="submission" date="2022-10" db="EMBL/GenBank/DDBJ databases">
        <title>Comparative genomic analysis of Cohnella hashimotonis sp. nov., isolated from the International Space Station.</title>
        <authorList>
            <person name="Simpson A."/>
            <person name="Venkateswaran K."/>
        </authorList>
    </citation>
    <scope>NUCLEOTIDE SEQUENCE</scope>
    <source>
        <strain evidence="3">DSM 28161</strain>
    </source>
</reference>
<feature type="transmembrane region" description="Helical" evidence="2">
    <location>
        <begin position="62"/>
        <end position="84"/>
    </location>
</feature>
<dbReference type="EMBL" id="JAPDIA010000003">
    <property type="protein sequence ID" value="MDG0809830.1"/>
    <property type="molecule type" value="Genomic_DNA"/>
</dbReference>
<keyword evidence="2" id="KW-1133">Transmembrane helix</keyword>
<name>A0A9X4QSQ5_9BACL</name>
<evidence type="ECO:0000256" key="2">
    <source>
        <dbReference type="SAM" id="Phobius"/>
    </source>
</evidence>
<keyword evidence="4" id="KW-1185">Reference proteome</keyword>
<accession>A0A9X4QSQ5</accession>
<comment type="caution">
    <text evidence="3">The sequence shown here is derived from an EMBL/GenBank/DDBJ whole genome shotgun (WGS) entry which is preliminary data.</text>
</comment>
<dbReference type="Proteomes" id="UP001153404">
    <property type="component" value="Unassembled WGS sequence"/>
</dbReference>
<evidence type="ECO:0000313" key="3">
    <source>
        <dbReference type="EMBL" id="MDG0809830.1"/>
    </source>
</evidence>
<dbReference type="RefSeq" id="WP_277531333.1">
    <property type="nucleotide sequence ID" value="NZ_JAPDIA010000003.1"/>
</dbReference>
<feature type="region of interest" description="Disordered" evidence="1">
    <location>
        <begin position="1"/>
        <end position="21"/>
    </location>
</feature>
<dbReference type="AlphaFoldDB" id="A0A9X4QSQ5"/>
<proteinExistence type="predicted"/>
<keyword evidence="2" id="KW-0472">Membrane</keyword>
<gene>
    <name evidence="3" type="ORF">OMP40_11140</name>
</gene>
<evidence type="ECO:0000256" key="1">
    <source>
        <dbReference type="SAM" id="MobiDB-lite"/>
    </source>
</evidence>
<evidence type="ECO:0000313" key="4">
    <source>
        <dbReference type="Proteomes" id="UP001153404"/>
    </source>
</evidence>
<organism evidence="3 4">
    <name type="scientific">Cohnella rhizosphaerae</name>
    <dbReference type="NCBI Taxonomy" id="1457232"/>
    <lineage>
        <taxon>Bacteria</taxon>
        <taxon>Bacillati</taxon>
        <taxon>Bacillota</taxon>
        <taxon>Bacilli</taxon>
        <taxon>Bacillales</taxon>
        <taxon>Paenibacillaceae</taxon>
        <taxon>Cohnella</taxon>
    </lineage>
</organism>